<dbReference type="eggNOG" id="ENOG5032V50">
    <property type="taxonomic scope" value="Bacteria"/>
</dbReference>
<gene>
    <name evidence="2" type="ordered locus">HCH_04934</name>
</gene>
<evidence type="ECO:0000259" key="1">
    <source>
        <dbReference type="Pfam" id="PF09537"/>
    </source>
</evidence>
<dbReference type="KEGG" id="hch:HCH_04934"/>
<dbReference type="Pfam" id="PF09537">
    <property type="entry name" value="DUF2383"/>
    <property type="match status" value="1"/>
</dbReference>
<dbReference type="HOGENOM" id="CLU_114531_4_0_6"/>
<keyword evidence="3" id="KW-1185">Reference proteome</keyword>
<reference evidence="2 3" key="1">
    <citation type="journal article" date="2005" name="Nucleic Acids Res.">
        <title>Genomic blueprint of Hahella chejuensis, a marine microbe producing an algicidal agent.</title>
        <authorList>
            <person name="Jeong H."/>
            <person name="Yim J.H."/>
            <person name="Lee C."/>
            <person name="Choi S.-H."/>
            <person name="Park Y.K."/>
            <person name="Yoon S.H."/>
            <person name="Hur C.-G."/>
            <person name="Kang H.-Y."/>
            <person name="Kim D."/>
            <person name="Lee H.H."/>
            <person name="Park K.H."/>
            <person name="Park S.-H."/>
            <person name="Park H.-S."/>
            <person name="Lee H.K."/>
            <person name="Oh T.K."/>
            <person name="Kim J.F."/>
        </authorList>
    </citation>
    <scope>NUCLEOTIDE SEQUENCE [LARGE SCALE GENOMIC DNA]</scope>
    <source>
        <strain evidence="2 3">KCTC 2396</strain>
    </source>
</reference>
<organism evidence="2 3">
    <name type="scientific">Hahella chejuensis (strain KCTC 2396)</name>
    <dbReference type="NCBI Taxonomy" id="349521"/>
    <lineage>
        <taxon>Bacteria</taxon>
        <taxon>Pseudomonadati</taxon>
        <taxon>Pseudomonadota</taxon>
        <taxon>Gammaproteobacteria</taxon>
        <taxon>Oceanospirillales</taxon>
        <taxon>Hahellaceae</taxon>
        <taxon>Hahella</taxon>
    </lineage>
</organism>
<accession>Q2SCK1</accession>
<protein>
    <recommendedName>
        <fullName evidence="1">DUF2383 domain-containing protein</fullName>
    </recommendedName>
</protein>
<evidence type="ECO:0000313" key="2">
    <source>
        <dbReference type="EMBL" id="ABC31623.1"/>
    </source>
</evidence>
<dbReference type="Proteomes" id="UP000000238">
    <property type="component" value="Chromosome"/>
</dbReference>
<dbReference type="AlphaFoldDB" id="Q2SCK1"/>
<dbReference type="EMBL" id="CP000155">
    <property type="protein sequence ID" value="ABC31623.1"/>
    <property type="molecule type" value="Genomic_DNA"/>
</dbReference>
<dbReference type="InterPro" id="IPR019052">
    <property type="entry name" value="DUF2383"/>
</dbReference>
<proteinExistence type="predicted"/>
<dbReference type="STRING" id="349521.HCH_04934"/>
<sequence length="147" mass="16771">MMTKSETNSLRDLVKVLNDGIDFYTEAKDKVKSNAVRLVFERMSAIREGAVGRLQPYIVFEKGEKETGHTLGGILREQYAKILASIKDNSEHVYIEQLEEVEDKTLEKIRDAIEEVKAPGVQATLQDIYPTLKRCHDEMSRLQRTTA</sequence>
<dbReference type="InterPro" id="IPR012347">
    <property type="entry name" value="Ferritin-like"/>
</dbReference>
<evidence type="ECO:0000313" key="3">
    <source>
        <dbReference type="Proteomes" id="UP000000238"/>
    </source>
</evidence>
<dbReference type="Gene3D" id="1.20.1260.10">
    <property type="match status" value="1"/>
</dbReference>
<dbReference type="NCBIfam" id="TIGR02284">
    <property type="entry name" value="PA2169 family four-helix-bundle protein"/>
    <property type="match status" value="1"/>
</dbReference>
<name>Q2SCK1_HAHCH</name>
<feature type="domain" description="DUF2383" evidence="1">
    <location>
        <begin position="7"/>
        <end position="115"/>
    </location>
</feature>
<dbReference type="InterPro" id="IPR011971">
    <property type="entry name" value="CHP02284"/>
</dbReference>